<reference evidence="2" key="1">
    <citation type="submission" date="2018-12" db="EMBL/GenBank/DDBJ databases">
        <authorList>
            <person name="Yazar S."/>
        </authorList>
    </citation>
    <scope>NUCLEOTIDE SEQUENCE [LARGE SCALE GENOMIC DNA]</scope>
</reference>
<dbReference type="Proteomes" id="UP000314987">
    <property type="component" value="Unassembled WGS sequence"/>
</dbReference>
<evidence type="ECO:0000313" key="1">
    <source>
        <dbReference type="Ensembl" id="ENSVURP00010014409.1"/>
    </source>
</evidence>
<keyword evidence="2" id="KW-1185">Reference proteome</keyword>
<dbReference type="STRING" id="29139.ENSVURP00010014409"/>
<reference evidence="1" key="2">
    <citation type="submission" date="2025-08" db="UniProtKB">
        <authorList>
            <consortium name="Ensembl"/>
        </authorList>
    </citation>
    <scope>IDENTIFICATION</scope>
</reference>
<protein>
    <submittedName>
        <fullName evidence="1">Uncharacterized protein</fullName>
    </submittedName>
</protein>
<name>A0A4X2KQE7_VOMUR</name>
<proteinExistence type="predicted"/>
<dbReference type="Ensembl" id="ENSVURT00010016398.1">
    <property type="protein sequence ID" value="ENSVURP00010014409.1"/>
    <property type="gene ID" value="ENSVURG00010011077.1"/>
</dbReference>
<dbReference type="AlphaFoldDB" id="A0A4X2KQE7"/>
<organism evidence="1 2">
    <name type="scientific">Vombatus ursinus</name>
    <name type="common">Common wombat</name>
    <dbReference type="NCBI Taxonomy" id="29139"/>
    <lineage>
        <taxon>Eukaryota</taxon>
        <taxon>Metazoa</taxon>
        <taxon>Chordata</taxon>
        <taxon>Craniata</taxon>
        <taxon>Vertebrata</taxon>
        <taxon>Euteleostomi</taxon>
        <taxon>Mammalia</taxon>
        <taxon>Metatheria</taxon>
        <taxon>Diprotodontia</taxon>
        <taxon>Vombatidae</taxon>
        <taxon>Vombatus</taxon>
    </lineage>
</organism>
<reference evidence="1" key="3">
    <citation type="submission" date="2025-09" db="UniProtKB">
        <authorList>
            <consortium name="Ensembl"/>
        </authorList>
    </citation>
    <scope>IDENTIFICATION</scope>
</reference>
<evidence type="ECO:0000313" key="2">
    <source>
        <dbReference type="Proteomes" id="UP000314987"/>
    </source>
</evidence>
<accession>A0A4X2KQE7</accession>
<sequence>MQVLLTSGPGEHPGVILFRLYLRIWTVQPEPTYDETVLFLEKTAKDLGLVRRWRWPQAQ</sequence>